<feature type="compositionally biased region" description="Polar residues" evidence="1">
    <location>
        <begin position="52"/>
        <end position="62"/>
    </location>
</feature>
<proteinExistence type="predicted"/>
<dbReference type="Proteomes" id="UP000675880">
    <property type="component" value="Unassembled WGS sequence"/>
</dbReference>
<dbReference type="EMBL" id="CAJNBJ010000001">
    <property type="protein sequence ID" value="CAE6692393.1"/>
    <property type="molecule type" value="Genomic_DNA"/>
</dbReference>
<name>A0ABM8QE51_9BACT</name>
<evidence type="ECO:0000313" key="3">
    <source>
        <dbReference type="Proteomes" id="UP000675880"/>
    </source>
</evidence>
<sequence>MIEHRLAGPSAHTFLQTGALRPYLEPAKKPAGMPGRGIRELLGKKSGRPIGTSVQETPTGVG</sequence>
<gene>
    <name evidence="2" type="ORF">NSPZN2_10285</name>
</gene>
<organism evidence="2 3">
    <name type="scientific">Nitrospira defluvii</name>
    <dbReference type="NCBI Taxonomy" id="330214"/>
    <lineage>
        <taxon>Bacteria</taxon>
        <taxon>Pseudomonadati</taxon>
        <taxon>Nitrospirota</taxon>
        <taxon>Nitrospiria</taxon>
        <taxon>Nitrospirales</taxon>
        <taxon>Nitrospiraceae</taxon>
        <taxon>Nitrospira</taxon>
    </lineage>
</organism>
<accession>A0ABM8QE51</accession>
<feature type="region of interest" description="Disordered" evidence="1">
    <location>
        <begin position="25"/>
        <end position="62"/>
    </location>
</feature>
<protein>
    <submittedName>
        <fullName evidence="2">Uncharacterized protein</fullName>
    </submittedName>
</protein>
<keyword evidence="3" id="KW-1185">Reference proteome</keyword>
<evidence type="ECO:0000313" key="2">
    <source>
        <dbReference type="EMBL" id="CAE6692393.1"/>
    </source>
</evidence>
<comment type="caution">
    <text evidence="2">The sequence shown here is derived from an EMBL/GenBank/DDBJ whole genome shotgun (WGS) entry which is preliminary data.</text>
</comment>
<evidence type="ECO:0000256" key="1">
    <source>
        <dbReference type="SAM" id="MobiDB-lite"/>
    </source>
</evidence>
<reference evidence="2 3" key="1">
    <citation type="submission" date="2021-02" db="EMBL/GenBank/DDBJ databases">
        <authorList>
            <person name="Han P."/>
        </authorList>
    </citation>
    <scope>NUCLEOTIDE SEQUENCE [LARGE SCALE GENOMIC DNA]</scope>
    <source>
        <strain evidence="2">Candidatus Nitrospira sp. ZN2</strain>
    </source>
</reference>